<accession>Q7UTU0</accession>
<dbReference type="AlphaFoldDB" id="Q7UTU0"/>
<dbReference type="STRING" id="243090.RB3683"/>
<organism evidence="1 2">
    <name type="scientific">Rhodopirellula baltica (strain DSM 10527 / NCIMB 13988 / SH1)</name>
    <dbReference type="NCBI Taxonomy" id="243090"/>
    <lineage>
        <taxon>Bacteria</taxon>
        <taxon>Pseudomonadati</taxon>
        <taxon>Planctomycetota</taxon>
        <taxon>Planctomycetia</taxon>
        <taxon>Pirellulales</taxon>
        <taxon>Pirellulaceae</taxon>
        <taxon>Rhodopirellula</taxon>
    </lineage>
</organism>
<dbReference type="EnsemblBacteria" id="CAD73344">
    <property type="protein sequence ID" value="CAD73344"/>
    <property type="gene ID" value="RB3683"/>
</dbReference>
<keyword evidence="2" id="KW-1185">Reference proteome</keyword>
<dbReference type="HOGENOM" id="CLU_3275761_0_0_0"/>
<evidence type="ECO:0000313" key="2">
    <source>
        <dbReference type="Proteomes" id="UP000001025"/>
    </source>
</evidence>
<reference evidence="1 2" key="1">
    <citation type="journal article" date="2003" name="Proc. Natl. Acad. Sci. U.S.A.">
        <title>Complete genome sequence of the marine planctomycete Pirellula sp. strain 1.</title>
        <authorList>
            <person name="Gloeckner F.O."/>
            <person name="Kube M."/>
            <person name="Bauer M."/>
            <person name="Teeling H."/>
            <person name="Lombardot T."/>
            <person name="Ludwig W."/>
            <person name="Gade D."/>
            <person name="Beck A."/>
            <person name="Borzym K."/>
            <person name="Heitmann K."/>
            <person name="Rabus R."/>
            <person name="Schlesner H."/>
            <person name="Amann R."/>
            <person name="Reinhardt R."/>
        </authorList>
    </citation>
    <scope>NUCLEOTIDE SEQUENCE [LARGE SCALE GENOMIC DNA]</scope>
    <source>
        <strain evidence="2">DSM 10527 / NCIMB 13988 / SH1</strain>
    </source>
</reference>
<proteinExistence type="predicted"/>
<evidence type="ECO:0000313" key="1">
    <source>
        <dbReference type="EMBL" id="CAD73344.1"/>
    </source>
</evidence>
<dbReference type="KEGG" id="rba:RB3683"/>
<protein>
    <submittedName>
        <fullName evidence="1">Uncharacterized protein</fullName>
    </submittedName>
</protein>
<dbReference type="Proteomes" id="UP000001025">
    <property type="component" value="Chromosome"/>
</dbReference>
<name>Q7UTU0_RHOBA</name>
<dbReference type="EMBL" id="BX294139">
    <property type="protein sequence ID" value="CAD73344.1"/>
    <property type="molecule type" value="Genomic_DNA"/>
</dbReference>
<gene>
    <name evidence="1" type="ordered locus">RB3683</name>
</gene>
<sequence>MARGHVLKTSAASWAGLSVLWRGKELRTRFGGLRRISHVIR</sequence>
<dbReference type="InParanoid" id="Q7UTU0"/>